<dbReference type="PROSITE" id="PS51257">
    <property type="entry name" value="PROKAR_LIPOPROTEIN"/>
    <property type="match status" value="1"/>
</dbReference>
<dbReference type="Pfam" id="PF00127">
    <property type="entry name" value="Copper-bind"/>
    <property type="match status" value="1"/>
</dbReference>
<feature type="binding site" evidence="7">
    <location>
        <position position="142"/>
    </location>
    <ligand>
        <name>Cu cation</name>
        <dbReference type="ChEBI" id="CHEBI:23378"/>
    </ligand>
</feature>
<proteinExistence type="predicted"/>
<gene>
    <name evidence="10" type="ORF">HYG82_18625</name>
</gene>
<evidence type="ECO:0000256" key="1">
    <source>
        <dbReference type="ARBA" id="ARBA00004370"/>
    </source>
</evidence>
<evidence type="ECO:0000256" key="2">
    <source>
        <dbReference type="ARBA" id="ARBA00022448"/>
    </source>
</evidence>
<evidence type="ECO:0000256" key="8">
    <source>
        <dbReference type="SAM" id="MobiDB-lite"/>
    </source>
</evidence>
<organism evidence="10 11">
    <name type="scientific">Natrinema halophilum</name>
    <dbReference type="NCBI Taxonomy" id="1699371"/>
    <lineage>
        <taxon>Archaea</taxon>
        <taxon>Methanobacteriati</taxon>
        <taxon>Methanobacteriota</taxon>
        <taxon>Stenosarchaea group</taxon>
        <taxon>Halobacteria</taxon>
        <taxon>Halobacteriales</taxon>
        <taxon>Natrialbaceae</taxon>
        <taxon>Natrinema</taxon>
    </lineage>
</organism>
<keyword evidence="5 7" id="KW-0186">Copper</keyword>
<evidence type="ECO:0000256" key="3">
    <source>
        <dbReference type="ARBA" id="ARBA00022723"/>
    </source>
</evidence>
<dbReference type="InterPro" id="IPR002387">
    <property type="entry name" value="Plastocyanin"/>
</dbReference>
<protein>
    <submittedName>
        <fullName evidence="10">Plastocyanin</fullName>
    </submittedName>
</protein>
<dbReference type="GO" id="GO:0016020">
    <property type="term" value="C:membrane"/>
    <property type="evidence" value="ECO:0007669"/>
    <property type="project" value="UniProtKB-SubCell"/>
</dbReference>
<dbReference type="EMBL" id="CP058601">
    <property type="protein sequence ID" value="QLG51279.1"/>
    <property type="molecule type" value="Genomic_DNA"/>
</dbReference>
<dbReference type="InterPro" id="IPR008972">
    <property type="entry name" value="Cupredoxin"/>
</dbReference>
<dbReference type="InterPro" id="IPR028871">
    <property type="entry name" value="BlueCu_1_BS"/>
</dbReference>
<comment type="cofactor">
    <cofactor evidence="7">
        <name>Cu(2+)</name>
        <dbReference type="ChEBI" id="CHEBI:29036"/>
    </cofactor>
    <text evidence="7">The crystal structure with reduced Cu(1+) has also been determined.</text>
</comment>
<reference evidence="10 11" key="1">
    <citation type="submission" date="2020-07" db="EMBL/GenBank/DDBJ databases">
        <authorList>
            <person name="Cui H."/>
        </authorList>
    </citation>
    <scope>NUCLEOTIDE SEQUENCE [LARGE SCALE GENOMIC DNA]</scope>
    <source>
        <strain evidence="10 11">YPL8</strain>
    </source>
</reference>
<feature type="domain" description="Blue (type 1) copper" evidence="9">
    <location>
        <begin position="61"/>
        <end position="156"/>
    </location>
</feature>
<feature type="binding site" evidence="7">
    <location>
        <position position="89"/>
    </location>
    <ligand>
        <name>Cu cation</name>
        <dbReference type="ChEBI" id="CHEBI:23378"/>
    </ligand>
</feature>
<name>A0A7D5KLA1_9EURY</name>
<dbReference type="PRINTS" id="PR00157">
    <property type="entry name" value="PLASTOCYANIN"/>
</dbReference>
<dbReference type="KEGG" id="haly:HYG82_18625"/>
<keyword evidence="11" id="KW-1185">Reference proteome</keyword>
<dbReference type="GO" id="GO:0009055">
    <property type="term" value="F:electron transfer activity"/>
    <property type="evidence" value="ECO:0007669"/>
    <property type="project" value="InterPro"/>
</dbReference>
<evidence type="ECO:0000256" key="6">
    <source>
        <dbReference type="ARBA" id="ARBA00023136"/>
    </source>
</evidence>
<dbReference type="AlphaFoldDB" id="A0A7D5KLA1"/>
<keyword evidence="6" id="KW-0472">Membrane</keyword>
<evidence type="ECO:0000256" key="5">
    <source>
        <dbReference type="ARBA" id="ARBA00023008"/>
    </source>
</evidence>
<feature type="region of interest" description="Disordered" evidence="8">
    <location>
        <begin position="89"/>
        <end position="109"/>
    </location>
</feature>
<evidence type="ECO:0000256" key="4">
    <source>
        <dbReference type="ARBA" id="ARBA00022982"/>
    </source>
</evidence>
<feature type="binding site" evidence="7">
    <location>
        <position position="150"/>
    </location>
    <ligand>
        <name>Cu cation</name>
        <dbReference type="ChEBI" id="CHEBI:23378"/>
    </ligand>
</feature>
<evidence type="ECO:0000256" key="7">
    <source>
        <dbReference type="PIRSR" id="PIRSR602387-1"/>
    </source>
</evidence>
<dbReference type="Proteomes" id="UP000509241">
    <property type="component" value="Chromosome"/>
</dbReference>
<feature type="region of interest" description="Disordered" evidence="8">
    <location>
        <begin position="29"/>
        <end position="68"/>
    </location>
</feature>
<dbReference type="PANTHER" id="PTHR34192">
    <property type="entry name" value="PLASTOCYANIN MAJOR ISOFORM, CHLOROPLASTIC-RELATED"/>
    <property type="match status" value="1"/>
</dbReference>
<keyword evidence="3 7" id="KW-0479">Metal-binding</keyword>
<dbReference type="GO" id="GO:0005507">
    <property type="term" value="F:copper ion binding"/>
    <property type="evidence" value="ECO:0007669"/>
    <property type="project" value="InterPro"/>
</dbReference>
<comment type="subcellular location">
    <subcellularLocation>
        <location evidence="1">Membrane</location>
    </subcellularLocation>
</comment>
<dbReference type="Gene3D" id="2.60.40.420">
    <property type="entry name" value="Cupredoxins - blue copper proteins"/>
    <property type="match status" value="1"/>
</dbReference>
<sequence>MACKMNERRTFLRSVGIVAIGASLAGCFGGQNDDQQDDTDNTNGGSDESPGSGGTEIDVGPEGRLRFDPEEVEIETGDTVTWIARSEGHNVTSHPDASPKCKNPDGSDPFTSYDGDDHFAIMDVDETFEHEFTVPGEYVYVCTPHEGQGMVGTVIVSE</sequence>
<evidence type="ECO:0000259" key="9">
    <source>
        <dbReference type="Pfam" id="PF00127"/>
    </source>
</evidence>
<feature type="binding site" evidence="7">
    <location>
        <position position="145"/>
    </location>
    <ligand>
        <name>Cu cation</name>
        <dbReference type="ChEBI" id="CHEBI:23378"/>
    </ligand>
</feature>
<dbReference type="SUPFAM" id="SSF49503">
    <property type="entry name" value="Cupredoxins"/>
    <property type="match status" value="1"/>
</dbReference>
<keyword evidence="2" id="KW-0813">Transport</keyword>
<keyword evidence="4" id="KW-0249">Electron transport</keyword>
<evidence type="ECO:0000313" key="11">
    <source>
        <dbReference type="Proteomes" id="UP000509241"/>
    </source>
</evidence>
<evidence type="ECO:0000313" key="10">
    <source>
        <dbReference type="EMBL" id="QLG51279.1"/>
    </source>
</evidence>
<dbReference type="PANTHER" id="PTHR34192:SF10">
    <property type="entry name" value="PLASTOCYANIN MAJOR ISOFORM, CHLOROPLASTIC-RELATED"/>
    <property type="match status" value="1"/>
</dbReference>
<dbReference type="PROSITE" id="PS00196">
    <property type="entry name" value="COPPER_BLUE"/>
    <property type="match status" value="1"/>
</dbReference>
<accession>A0A7D5KLA1</accession>
<dbReference type="OrthoDB" id="162983at2157"/>
<dbReference type="InterPro" id="IPR000923">
    <property type="entry name" value="BlueCu_1"/>
</dbReference>